<dbReference type="AlphaFoldDB" id="A5G7C0"/>
<gene>
    <name evidence="3" type="ordered locus">Gura_3533</name>
</gene>
<dbReference type="Pfam" id="PF13426">
    <property type="entry name" value="PAS_9"/>
    <property type="match status" value="1"/>
</dbReference>
<dbReference type="OrthoDB" id="567977at2"/>
<dbReference type="GO" id="GO:0016791">
    <property type="term" value="F:phosphatase activity"/>
    <property type="evidence" value="ECO:0007669"/>
    <property type="project" value="TreeGrafter"/>
</dbReference>
<organism evidence="3 4">
    <name type="scientific">Geotalea uraniireducens (strain Rf4)</name>
    <name type="common">Geobacter uraniireducens</name>
    <dbReference type="NCBI Taxonomy" id="351605"/>
    <lineage>
        <taxon>Bacteria</taxon>
        <taxon>Pseudomonadati</taxon>
        <taxon>Thermodesulfobacteriota</taxon>
        <taxon>Desulfuromonadia</taxon>
        <taxon>Geobacterales</taxon>
        <taxon>Geobacteraceae</taxon>
        <taxon>Geotalea</taxon>
    </lineage>
</organism>
<evidence type="ECO:0000313" key="4">
    <source>
        <dbReference type="Proteomes" id="UP000006695"/>
    </source>
</evidence>
<dbReference type="SMART" id="SM00331">
    <property type="entry name" value="PP2C_SIG"/>
    <property type="match status" value="1"/>
</dbReference>
<keyword evidence="1" id="KW-0378">Hydrolase</keyword>
<dbReference type="Proteomes" id="UP000006695">
    <property type="component" value="Chromosome"/>
</dbReference>
<dbReference type="Gene3D" id="3.60.40.10">
    <property type="entry name" value="PPM-type phosphatase domain"/>
    <property type="match status" value="1"/>
</dbReference>
<dbReference type="SUPFAM" id="SSF55785">
    <property type="entry name" value="PYP-like sensor domain (PAS domain)"/>
    <property type="match status" value="1"/>
</dbReference>
<sequence>MKKPSDAQQNWSAEREKIIGLGERSLRKTYYPELQQKLDELERFRALLDQSNDCIFLLEAATLTFVDVNESACRQLGCSREEFISFPLGNFLPKEATARVENLVSSGPAQGWDQDTITTQMCKCSGEKLPVEITIRLVTFNKILYGVAVARDITERKRAEKALLENSRMLRDMELARQIQLSLLPTAPPKLPGVLLAGCCVPATHVGGDYYDYYERENGVVDMVIADVSGHSIGAALMTAEARSVLHAEVQSFSHTGDILASLNEILYNDLNQAELFITLFYVKYDTLTHTLTYSNAGHVSPLLTRNSGATCLKLDAEGLILGVKKGVSFEEKQLRMEKGDLLFLYTDGVTESRNSAGELFGLGRLCDLINARHAEPPQAIIDAVLEDVSAFTGTSALEDDVTMVAMKVV</sequence>
<dbReference type="KEGG" id="gur:Gura_3533"/>
<evidence type="ECO:0000259" key="2">
    <source>
        <dbReference type="PROSITE" id="PS50112"/>
    </source>
</evidence>
<dbReference type="PROSITE" id="PS50112">
    <property type="entry name" value="PAS"/>
    <property type="match status" value="1"/>
</dbReference>
<dbReference type="EMBL" id="CP000698">
    <property type="protein sequence ID" value="ABQ27688.1"/>
    <property type="molecule type" value="Genomic_DNA"/>
</dbReference>
<keyword evidence="4" id="KW-1185">Reference proteome</keyword>
<evidence type="ECO:0000256" key="1">
    <source>
        <dbReference type="ARBA" id="ARBA00022801"/>
    </source>
</evidence>
<proteinExistence type="predicted"/>
<accession>A5G7C0</accession>
<dbReference type="HOGENOM" id="CLU_670413_0_0_7"/>
<dbReference type="STRING" id="351605.Gura_3533"/>
<dbReference type="PANTHER" id="PTHR43156">
    <property type="entry name" value="STAGE II SPORULATION PROTEIN E-RELATED"/>
    <property type="match status" value="1"/>
</dbReference>
<evidence type="ECO:0000313" key="3">
    <source>
        <dbReference type="EMBL" id="ABQ27688.1"/>
    </source>
</evidence>
<dbReference type="InterPro" id="IPR036457">
    <property type="entry name" value="PPM-type-like_dom_sf"/>
</dbReference>
<dbReference type="Gene3D" id="3.30.450.20">
    <property type="entry name" value="PAS domain"/>
    <property type="match status" value="1"/>
</dbReference>
<dbReference type="InterPro" id="IPR001932">
    <property type="entry name" value="PPM-type_phosphatase-like_dom"/>
</dbReference>
<reference evidence="3 4" key="1">
    <citation type="submission" date="2007-05" db="EMBL/GenBank/DDBJ databases">
        <title>Complete sequence of Geobacter uraniireducens Rf4.</title>
        <authorList>
            <consortium name="US DOE Joint Genome Institute"/>
            <person name="Copeland A."/>
            <person name="Lucas S."/>
            <person name="Lapidus A."/>
            <person name="Barry K."/>
            <person name="Detter J.C."/>
            <person name="Glavina del Rio T."/>
            <person name="Hammon N."/>
            <person name="Israni S."/>
            <person name="Dalin E."/>
            <person name="Tice H."/>
            <person name="Pitluck S."/>
            <person name="Chertkov O."/>
            <person name="Brettin T."/>
            <person name="Bruce D."/>
            <person name="Han C."/>
            <person name="Schmutz J."/>
            <person name="Larimer F."/>
            <person name="Land M."/>
            <person name="Hauser L."/>
            <person name="Kyrpides N."/>
            <person name="Mikhailova N."/>
            <person name="Shelobolina E."/>
            <person name="Aklujkar M."/>
            <person name="Lovley D."/>
            <person name="Richardson P."/>
        </authorList>
    </citation>
    <scope>NUCLEOTIDE SEQUENCE [LARGE SCALE GENOMIC DNA]</scope>
    <source>
        <strain evidence="3 4">Rf4</strain>
    </source>
</reference>
<dbReference type="NCBIfam" id="TIGR00229">
    <property type="entry name" value="sensory_box"/>
    <property type="match status" value="1"/>
</dbReference>
<dbReference type="SMART" id="SM00091">
    <property type="entry name" value="PAS"/>
    <property type="match status" value="1"/>
</dbReference>
<dbReference type="InterPro" id="IPR000014">
    <property type="entry name" value="PAS"/>
</dbReference>
<dbReference type="PANTHER" id="PTHR43156:SF2">
    <property type="entry name" value="STAGE II SPORULATION PROTEIN E"/>
    <property type="match status" value="1"/>
</dbReference>
<dbReference type="SUPFAM" id="SSF81606">
    <property type="entry name" value="PP2C-like"/>
    <property type="match status" value="1"/>
</dbReference>
<dbReference type="InterPro" id="IPR035965">
    <property type="entry name" value="PAS-like_dom_sf"/>
</dbReference>
<dbReference type="Pfam" id="PF07228">
    <property type="entry name" value="SpoIIE"/>
    <property type="match status" value="1"/>
</dbReference>
<dbReference type="RefSeq" id="WP_011940347.1">
    <property type="nucleotide sequence ID" value="NC_009483.1"/>
</dbReference>
<dbReference type="InterPro" id="IPR052016">
    <property type="entry name" value="Bact_Sigma-Reg"/>
</dbReference>
<name>A5G7C0_GEOUR</name>
<feature type="domain" description="PAS" evidence="2">
    <location>
        <begin position="40"/>
        <end position="85"/>
    </location>
</feature>
<dbReference type="CDD" id="cd00130">
    <property type="entry name" value="PAS"/>
    <property type="match status" value="1"/>
</dbReference>
<protein>
    <submittedName>
        <fullName evidence="3">Putative PAS/PAC sensor protein</fullName>
    </submittedName>
</protein>